<evidence type="ECO:0000259" key="3">
    <source>
        <dbReference type="PROSITE" id="PS50060"/>
    </source>
</evidence>
<evidence type="ECO:0000256" key="1">
    <source>
        <dbReference type="ARBA" id="ARBA00022737"/>
    </source>
</evidence>
<feature type="domain" description="MAM" evidence="3">
    <location>
        <begin position="221"/>
        <end position="359"/>
    </location>
</feature>
<feature type="domain" description="MAM" evidence="3">
    <location>
        <begin position="530"/>
        <end position="689"/>
    </location>
</feature>
<reference evidence="4 5" key="1">
    <citation type="submission" date="2019-01" db="EMBL/GenBank/DDBJ databases">
        <title>Draft Genome and Complete Hox-Cluster Characterization of the Sterlet Sturgeon (Acipenser ruthenus).</title>
        <authorList>
            <person name="Wei Q."/>
        </authorList>
    </citation>
    <scope>NUCLEOTIDE SEQUENCE [LARGE SCALE GENOMIC DNA]</scope>
    <source>
        <strain evidence="4">WHYD16114868_AA</strain>
        <tissue evidence="4">Blood</tissue>
    </source>
</reference>
<proteinExistence type="predicted"/>
<dbReference type="Gene3D" id="2.60.120.200">
    <property type="match status" value="4"/>
</dbReference>
<dbReference type="PANTHER" id="PTHR23282:SF101">
    <property type="entry name" value="MAM DOMAIN-CONTAINING PROTEIN"/>
    <property type="match status" value="1"/>
</dbReference>
<comment type="caution">
    <text evidence="4">The sequence shown here is derived from an EMBL/GenBank/DDBJ whole genome shotgun (WGS) entry which is preliminary data.</text>
</comment>
<dbReference type="SMART" id="SM00137">
    <property type="entry name" value="MAM"/>
    <property type="match status" value="4"/>
</dbReference>
<dbReference type="InterPro" id="IPR051560">
    <property type="entry name" value="MAM_domain-containing"/>
</dbReference>
<keyword evidence="5" id="KW-1185">Reference proteome</keyword>
<protein>
    <submittedName>
        <fullName evidence="4">MAM domain-containing protein 2</fullName>
    </submittedName>
</protein>
<accession>A0A662YRD6</accession>
<feature type="region of interest" description="Disordered" evidence="2">
    <location>
        <begin position="66"/>
        <end position="94"/>
    </location>
</feature>
<dbReference type="EMBL" id="SCEB01000439">
    <property type="protein sequence ID" value="RXM99194.1"/>
    <property type="molecule type" value="Genomic_DNA"/>
</dbReference>
<feature type="region of interest" description="Disordered" evidence="2">
    <location>
        <begin position="1"/>
        <end position="27"/>
    </location>
</feature>
<dbReference type="FunFam" id="2.60.120.200:FF:000128">
    <property type="entry name" value="enteropeptidase isoform X2"/>
    <property type="match status" value="1"/>
</dbReference>
<evidence type="ECO:0000313" key="4">
    <source>
        <dbReference type="EMBL" id="RXM99194.1"/>
    </source>
</evidence>
<keyword evidence="1" id="KW-0677">Repeat</keyword>
<dbReference type="InterPro" id="IPR000998">
    <property type="entry name" value="MAM_dom"/>
</dbReference>
<gene>
    <name evidence="4" type="ORF">EOD39_11948</name>
</gene>
<dbReference type="InterPro" id="IPR013320">
    <property type="entry name" value="ConA-like_dom_sf"/>
</dbReference>
<dbReference type="PROSITE" id="PS50060">
    <property type="entry name" value="MAM_2"/>
    <property type="match status" value="4"/>
</dbReference>
<feature type="domain" description="MAM" evidence="3">
    <location>
        <begin position="358"/>
        <end position="519"/>
    </location>
</feature>
<dbReference type="PRINTS" id="PR00020">
    <property type="entry name" value="MAMDOMAIN"/>
</dbReference>
<feature type="compositionally biased region" description="Gly residues" evidence="2">
    <location>
        <begin position="66"/>
        <end position="75"/>
    </location>
</feature>
<dbReference type="Pfam" id="PF00629">
    <property type="entry name" value="MAM"/>
    <property type="match status" value="4"/>
</dbReference>
<organism evidence="4 5">
    <name type="scientific">Acipenser ruthenus</name>
    <name type="common">Sterlet sturgeon</name>
    <dbReference type="NCBI Taxonomy" id="7906"/>
    <lineage>
        <taxon>Eukaryota</taxon>
        <taxon>Metazoa</taxon>
        <taxon>Chordata</taxon>
        <taxon>Craniata</taxon>
        <taxon>Vertebrata</taxon>
        <taxon>Euteleostomi</taxon>
        <taxon>Actinopterygii</taxon>
        <taxon>Chondrostei</taxon>
        <taxon>Acipenseriformes</taxon>
        <taxon>Acipenseridae</taxon>
        <taxon>Acipenser</taxon>
    </lineage>
</organism>
<feature type="domain" description="MAM" evidence="3">
    <location>
        <begin position="699"/>
        <end position="858"/>
    </location>
</feature>
<evidence type="ECO:0000256" key="2">
    <source>
        <dbReference type="SAM" id="MobiDB-lite"/>
    </source>
</evidence>
<dbReference type="AlphaFoldDB" id="A0A662YRD6"/>
<dbReference type="PROSITE" id="PS00740">
    <property type="entry name" value="MAM_1"/>
    <property type="match status" value="2"/>
</dbReference>
<name>A0A662YRD6_ACIRT</name>
<dbReference type="CDD" id="cd06263">
    <property type="entry name" value="MAM"/>
    <property type="match status" value="3"/>
</dbReference>
<dbReference type="GO" id="GO:0016020">
    <property type="term" value="C:membrane"/>
    <property type="evidence" value="ECO:0007669"/>
    <property type="project" value="InterPro"/>
</dbReference>
<feature type="compositionally biased region" description="Basic and acidic residues" evidence="2">
    <location>
        <begin position="1"/>
        <end position="14"/>
    </location>
</feature>
<dbReference type="SUPFAM" id="SSF49899">
    <property type="entry name" value="Concanavalin A-like lectins/glucanases"/>
    <property type="match status" value="4"/>
</dbReference>
<dbReference type="PANTHER" id="PTHR23282">
    <property type="entry name" value="APICAL ENDOSOMAL GLYCOPROTEIN PRECURSOR"/>
    <property type="match status" value="1"/>
</dbReference>
<sequence length="861" mass="97299">MEHTPHGIKQEQAEKLAASPLQRHSLKGKLEKIAAKLRIRSESERDFAETGKSKGWLRHGSLMAVGTGGGDGNGEQGPACSSRDQEAAAPRGRKQISAMPDLSYKTALLGLGLPKSWDTTTKDLQSQFHLKKYYKVKETPKPMLNADNFHMANFNRDMTTTYSIEYQSPYYCRTPPLDVQSSFQGTDKLAVQSAFVFHDSSFGLALVSDLQSVRAQQLLQGSCRFEQDTCGYNSDPEYLKWVLNKEGRYITADSAFGGAGQKAVLISPDLELLEWSCIRLVYQITGSGSLQMYVRPEGESFDYRLWSAQDPSDNWLIASVDLRNTTNRYKIIFVASPGQKPDQSVAIFEIHVVPGYCVECNFEEHHLCGYMNYWNPNVNWYVGGSTIRGGQSNLPDDHTMNNERGHYMYVDSVYAKHFQEVAQLTSPMTTTAISGCLSFYYQRDQAKGNVFSVFTRDRMGLYEEIWKPDIYAKFIWKLVKVDIKAPHPLAVVFEVAFNSAKGGYVAIDDISFSPEFCSTETEPFFDPSVANCDFEEDFCQYYQEQTEGSVWNRVSVKPNVYRVGDHTTGSGSFLLANTRLISKPGYVGRLYGPYLPGTLKYCLRFYYALHGFIKTDNTLAVYIYDENNVAQEKVWTVSESPTGSWIQVEISYQKPMPTKVVFVSICTHFWDCGLVALDDITVSLGDCRIYADGFPCPPGECDFEVDICGYTQDEKDDSNWIRKRGQTPTSYTGPKGDHTTGVGYYMYIEASPMISGHNARLLSNKLRGFLHQQCLVFYYNMYGSGTGLLSIYLKKEGQRDEVLLWRRRGEQSISWLKGLVEYECDRNHQIVFEGVRGNSIRSDIAIDDVLFKKGPCKGNHF</sequence>
<evidence type="ECO:0000313" key="5">
    <source>
        <dbReference type="Proteomes" id="UP000289886"/>
    </source>
</evidence>
<dbReference type="Proteomes" id="UP000289886">
    <property type="component" value="Unassembled WGS sequence"/>
</dbReference>